<sequence>MFWNANVIAGIPASIVPPKNLLLTNVAIRGSYDSLSSTRLYLIVNREGNDASVPVTICTLSHNLSQAHIGLMLNQDIQYTVRTEGPHTVSIIGYFPGTSLSVNFGCPLMLRDFFEQMTSQSRHCESVAFPCPVMLVMILRSMLERSIWRVNVQASRASRTRSPPGLRLVSKRINLWLQKLVPIKEPLMQPLGKRRVFLG</sequence>
<name>A0A9P5P6K7_9AGAR</name>
<dbReference type="Gene3D" id="2.60.120.340">
    <property type="entry name" value="Nucleoplasmin core domain"/>
    <property type="match status" value="1"/>
</dbReference>
<comment type="caution">
    <text evidence="2">The sequence shown here is derived from an EMBL/GenBank/DDBJ whole genome shotgun (WGS) entry which is preliminary data.</text>
</comment>
<proteinExistence type="predicted"/>
<evidence type="ECO:0000313" key="3">
    <source>
        <dbReference type="Proteomes" id="UP000772434"/>
    </source>
</evidence>
<dbReference type="Proteomes" id="UP000772434">
    <property type="component" value="Unassembled WGS sequence"/>
</dbReference>
<dbReference type="AlphaFoldDB" id="A0A9P5P6K7"/>
<evidence type="ECO:0000313" key="2">
    <source>
        <dbReference type="EMBL" id="KAF9059834.1"/>
    </source>
</evidence>
<keyword evidence="3" id="KW-1185">Reference proteome</keyword>
<dbReference type="EMBL" id="JADNRY010000275">
    <property type="protein sequence ID" value="KAF9059834.1"/>
    <property type="molecule type" value="Genomic_DNA"/>
</dbReference>
<feature type="domain" description="Nucleoplasmin-like" evidence="1">
    <location>
        <begin position="2"/>
        <end position="95"/>
    </location>
</feature>
<reference evidence="2" key="1">
    <citation type="submission" date="2020-11" db="EMBL/GenBank/DDBJ databases">
        <authorList>
            <consortium name="DOE Joint Genome Institute"/>
            <person name="Ahrendt S."/>
            <person name="Riley R."/>
            <person name="Andreopoulos W."/>
            <person name="Labutti K."/>
            <person name="Pangilinan J."/>
            <person name="Ruiz-Duenas F.J."/>
            <person name="Barrasa J.M."/>
            <person name="Sanchez-Garcia M."/>
            <person name="Camarero S."/>
            <person name="Miyauchi S."/>
            <person name="Serrano A."/>
            <person name="Linde D."/>
            <person name="Babiker R."/>
            <person name="Drula E."/>
            <person name="Ayuso-Fernandez I."/>
            <person name="Pacheco R."/>
            <person name="Padilla G."/>
            <person name="Ferreira P."/>
            <person name="Barriuso J."/>
            <person name="Kellner H."/>
            <person name="Castanera R."/>
            <person name="Alfaro M."/>
            <person name="Ramirez L."/>
            <person name="Pisabarro A.G."/>
            <person name="Kuo A."/>
            <person name="Tritt A."/>
            <person name="Lipzen A."/>
            <person name="He G."/>
            <person name="Yan M."/>
            <person name="Ng V."/>
            <person name="Cullen D."/>
            <person name="Martin F."/>
            <person name="Rosso M.-N."/>
            <person name="Henrissat B."/>
            <person name="Hibbett D."/>
            <person name="Martinez A.T."/>
            <person name="Grigoriev I.V."/>
        </authorList>
    </citation>
    <scope>NUCLEOTIDE SEQUENCE</scope>
    <source>
        <strain evidence="2">AH 40177</strain>
    </source>
</reference>
<protein>
    <recommendedName>
        <fullName evidence="1">Nucleoplasmin-like domain-containing protein</fullName>
    </recommendedName>
</protein>
<accession>A0A9P5P6K7</accession>
<evidence type="ECO:0000259" key="1">
    <source>
        <dbReference type="Pfam" id="PF17800"/>
    </source>
</evidence>
<organism evidence="2 3">
    <name type="scientific">Rhodocollybia butyracea</name>
    <dbReference type="NCBI Taxonomy" id="206335"/>
    <lineage>
        <taxon>Eukaryota</taxon>
        <taxon>Fungi</taxon>
        <taxon>Dikarya</taxon>
        <taxon>Basidiomycota</taxon>
        <taxon>Agaricomycotina</taxon>
        <taxon>Agaricomycetes</taxon>
        <taxon>Agaricomycetidae</taxon>
        <taxon>Agaricales</taxon>
        <taxon>Marasmiineae</taxon>
        <taxon>Omphalotaceae</taxon>
        <taxon>Rhodocollybia</taxon>
    </lineage>
</organism>
<gene>
    <name evidence="2" type="ORF">BDP27DRAFT_1340560</name>
</gene>
<dbReference type="InterPro" id="IPR041232">
    <property type="entry name" value="NPL"/>
</dbReference>
<dbReference type="Pfam" id="PF17800">
    <property type="entry name" value="NPL"/>
    <property type="match status" value="1"/>
</dbReference>